<comment type="caution">
    <text evidence="2">The sequence shown here is derived from an EMBL/GenBank/DDBJ whole genome shotgun (WGS) entry which is preliminary data.</text>
</comment>
<gene>
    <name evidence="2" type="ORF">DXB93_09755</name>
    <name evidence="1" type="ORF">PM738_06845</name>
</gene>
<dbReference type="GeneID" id="64194931"/>
<dbReference type="EMBL" id="JAQLKE010000008">
    <property type="protein sequence ID" value="MDB7083511.1"/>
    <property type="molecule type" value="Genomic_DNA"/>
</dbReference>
<evidence type="ECO:0000313" key="3">
    <source>
        <dbReference type="Proteomes" id="UP000261032"/>
    </source>
</evidence>
<reference evidence="2 3" key="1">
    <citation type="submission" date="2018-08" db="EMBL/GenBank/DDBJ databases">
        <title>A genome reference for cultivated species of the human gut microbiota.</title>
        <authorList>
            <person name="Zou Y."/>
            <person name="Xue W."/>
            <person name="Luo G."/>
        </authorList>
    </citation>
    <scope>NUCLEOTIDE SEQUENCE [LARGE SCALE GENOMIC DNA]</scope>
    <source>
        <strain evidence="2 3">OM06-4</strain>
    </source>
</reference>
<organism evidence="2 3">
    <name type="scientific">Thomasclavelia ramosa</name>
    <dbReference type="NCBI Taxonomy" id="1547"/>
    <lineage>
        <taxon>Bacteria</taxon>
        <taxon>Bacillati</taxon>
        <taxon>Bacillota</taxon>
        <taxon>Erysipelotrichia</taxon>
        <taxon>Erysipelotrichales</taxon>
        <taxon>Coprobacillaceae</taxon>
        <taxon>Thomasclavelia</taxon>
    </lineage>
</organism>
<dbReference type="SUPFAM" id="SSF54913">
    <property type="entry name" value="GlnB-like"/>
    <property type="match status" value="1"/>
</dbReference>
<evidence type="ECO:0000313" key="2">
    <source>
        <dbReference type="EMBL" id="RGD85062.1"/>
    </source>
</evidence>
<sequence length="111" mass="12309">MQALFLVLHKVEKLDDLLAALQKSGINGGTIIESKGMLNTLKSNDNFIIESLRIFLEDPRETSKTLFFILKNEDVEKARTVIDKTLGGIDKPNTGIMFGIDLTFVAGLNIE</sequence>
<dbReference type="Proteomes" id="UP001211987">
    <property type="component" value="Unassembled WGS sequence"/>
</dbReference>
<dbReference type="AlphaFoldDB" id="A0A3E3EEH5"/>
<proteinExistence type="predicted"/>
<name>A0A3E3EEH5_9FIRM</name>
<dbReference type="EMBL" id="QUSL01000013">
    <property type="protein sequence ID" value="RGD85062.1"/>
    <property type="molecule type" value="Genomic_DNA"/>
</dbReference>
<dbReference type="RefSeq" id="WP_003536104.1">
    <property type="nucleotide sequence ID" value="NZ_AP031443.1"/>
</dbReference>
<accession>A0A3E3EEH5</accession>
<protein>
    <recommendedName>
        <fullName evidence="4">P-II family nitrogen regulator</fullName>
    </recommendedName>
</protein>
<dbReference type="Proteomes" id="UP000261032">
    <property type="component" value="Unassembled WGS sequence"/>
</dbReference>
<evidence type="ECO:0000313" key="1">
    <source>
        <dbReference type="EMBL" id="MDB7083511.1"/>
    </source>
</evidence>
<evidence type="ECO:0008006" key="4">
    <source>
        <dbReference type="Google" id="ProtNLM"/>
    </source>
</evidence>
<dbReference type="InterPro" id="IPR011322">
    <property type="entry name" value="N-reg_PII-like_a/b"/>
</dbReference>
<reference evidence="1" key="2">
    <citation type="submission" date="2023-01" db="EMBL/GenBank/DDBJ databases">
        <title>Human gut microbiome strain richness.</title>
        <authorList>
            <person name="Chen-Liaw A."/>
        </authorList>
    </citation>
    <scope>NUCLEOTIDE SEQUENCE</scope>
    <source>
        <strain evidence="1">1001217st2_G6_1001217B_191108</strain>
    </source>
</reference>